<gene>
    <name evidence="3" type="ORF">FCI23_48970</name>
</gene>
<evidence type="ECO:0000256" key="2">
    <source>
        <dbReference type="SAM" id="Phobius"/>
    </source>
</evidence>
<dbReference type="AlphaFoldDB" id="A0A4U0RPP1"/>
<keyword evidence="2" id="KW-1133">Transmembrane helix</keyword>
<evidence type="ECO:0000313" key="3">
    <source>
        <dbReference type="EMBL" id="TJZ97901.1"/>
    </source>
</evidence>
<dbReference type="RefSeq" id="WP_136730467.1">
    <property type="nucleotide sequence ID" value="NZ_SUMC01000136.1"/>
</dbReference>
<proteinExistence type="predicted"/>
<reference evidence="3 4" key="1">
    <citation type="submission" date="2019-04" db="EMBL/GenBank/DDBJ databases">
        <title>Streptomyces oryziradicis sp. nov., a novel actinomycete isolated from rhizosphere soil of rice (Oryza sativa L.).</title>
        <authorList>
            <person name="Li C."/>
        </authorList>
    </citation>
    <scope>NUCLEOTIDE SEQUENCE [LARGE SCALE GENOMIC DNA]</scope>
    <source>
        <strain evidence="3 4">NEAU-C40</strain>
    </source>
</reference>
<organism evidence="3 4">
    <name type="scientific">Actinacidiphila oryziradicis</name>
    <dbReference type="NCBI Taxonomy" id="2571141"/>
    <lineage>
        <taxon>Bacteria</taxon>
        <taxon>Bacillati</taxon>
        <taxon>Actinomycetota</taxon>
        <taxon>Actinomycetes</taxon>
        <taxon>Kitasatosporales</taxon>
        <taxon>Streptomycetaceae</taxon>
        <taxon>Actinacidiphila</taxon>
    </lineage>
</organism>
<feature type="transmembrane region" description="Helical" evidence="2">
    <location>
        <begin position="38"/>
        <end position="60"/>
    </location>
</feature>
<name>A0A4U0RPP1_9ACTN</name>
<sequence length="245" mass="25304">MPITTTSQPTGSNKHPAGSRPNAPDGAATRRRAVPRALLTHGAALGIGALVTVAAFTIHLPSKDSAVHREAARIAAADAARNKQQVKALTDQTRGLSTKLETMLSEMDRAMPLASGQRPRGASADAVARWQRLTRSAVAAFAHPPSGDTGYNVSRAGFSDAVQALDGAVATYAVAVAAPTQVKAQLVQRAGAERDTGVSIWETAATELDVINIGAGYGHQHVYLSANGRTGVLTPDDSPEGSSAQ</sequence>
<feature type="region of interest" description="Disordered" evidence="1">
    <location>
        <begin position="1"/>
        <end position="30"/>
    </location>
</feature>
<protein>
    <submittedName>
        <fullName evidence="3">Uncharacterized protein</fullName>
    </submittedName>
</protein>
<accession>A0A4U0RPP1</accession>
<evidence type="ECO:0000313" key="4">
    <source>
        <dbReference type="Proteomes" id="UP000305778"/>
    </source>
</evidence>
<comment type="caution">
    <text evidence="3">The sequence shown here is derived from an EMBL/GenBank/DDBJ whole genome shotgun (WGS) entry which is preliminary data.</text>
</comment>
<feature type="compositionally biased region" description="Polar residues" evidence="1">
    <location>
        <begin position="1"/>
        <end position="13"/>
    </location>
</feature>
<keyword evidence="2" id="KW-0812">Transmembrane</keyword>
<dbReference type="Proteomes" id="UP000305778">
    <property type="component" value="Unassembled WGS sequence"/>
</dbReference>
<evidence type="ECO:0000256" key="1">
    <source>
        <dbReference type="SAM" id="MobiDB-lite"/>
    </source>
</evidence>
<dbReference type="OrthoDB" id="3690795at2"/>
<keyword evidence="4" id="KW-1185">Reference proteome</keyword>
<keyword evidence="2" id="KW-0472">Membrane</keyword>
<dbReference type="EMBL" id="SUMC01000136">
    <property type="protein sequence ID" value="TJZ97901.1"/>
    <property type="molecule type" value="Genomic_DNA"/>
</dbReference>